<name>A0AAD4EGF9_9AGAM</name>
<accession>A0AAD4EGF9</accession>
<dbReference type="AlphaFoldDB" id="A0AAD4EGF9"/>
<organism evidence="2 3">
    <name type="scientific">Suillus fuscotomentosus</name>
    <dbReference type="NCBI Taxonomy" id="1912939"/>
    <lineage>
        <taxon>Eukaryota</taxon>
        <taxon>Fungi</taxon>
        <taxon>Dikarya</taxon>
        <taxon>Basidiomycota</taxon>
        <taxon>Agaricomycotina</taxon>
        <taxon>Agaricomycetes</taxon>
        <taxon>Agaricomycetidae</taxon>
        <taxon>Boletales</taxon>
        <taxon>Suillineae</taxon>
        <taxon>Suillaceae</taxon>
        <taxon>Suillus</taxon>
    </lineage>
</organism>
<feature type="compositionally biased region" description="Pro residues" evidence="1">
    <location>
        <begin position="121"/>
        <end position="135"/>
    </location>
</feature>
<feature type="region of interest" description="Disordered" evidence="1">
    <location>
        <begin position="121"/>
        <end position="150"/>
    </location>
</feature>
<dbReference type="RefSeq" id="XP_041231191.1">
    <property type="nucleotide sequence ID" value="XM_041366204.1"/>
</dbReference>
<evidence type="ECO:0000256" key="1">
    <source>
        <dbReference type="SAM" id="MobiDB-lite"/>
    </source>
</evidence>
<dbReference type="Proteomes" id="UP001195769">
    <property type="component" value="Unassembled WGS sequence"/>
</dbReference>
<sequence length="548" mass="59498">MPSSQVSNNAFNEATTGVLQILARALQWTEGPAGHLEMATEMATIMTLAFQSHAWSATAIPLILLSAAMELMEHVDHVGQTSFLTVLVWKNIKCDDPRIEHHHLYGMAHKGLTAWIPAPISQPPDTPPVTNPPAVPSLAAKSKPPGSDKIKIVGDITKSDPFQKRKRRSTGASEEVAIGHEEKVITPASVDKDIAEIVALGPTNTTPTRPKPKPKNKQVEIVVSSGSDVPMDRKGKGKEATLLVETDWRDYERRKSRAPWYEIQKRVSTRTATRDWQTSGAMFMEHKASAAPEPVAMMNMVVEADVNANTPITVIPLTPAPCLKDSPPSSARDMVIDLSSDTVVRDLQAMTLEVVGDLVSPFMVVQDTINHLQAQVADIRSQNTKMAELVQTMNARLGAQDTDIHTMEKMCAEITILQEEVKALHAESQTRETQIWNADAMLTAQGNCTAVLMDAYESIHQCVVPNLPVPPHFNNAVFFPAAGHTAPYSQGMSAGQAQAMEWLYFNFTPGPSMIASNSILNIAATHAGPSGSQTNPPSSELASRKVPA</sequence>
<proteinExistence type="predicted"/>
<dbReference type="GeneID" id="64660502"/>
<reference evidence="2" key="1">
    <citation type="journal article" date="2020" name="New Phytol.">
        <title>Comparative genomics reveals dynamic genome evolution in host specialist ectomycorrhizal fungi.</title>
        <authorList>
            <person name="Lofgren L.A."/>
            <person name="Nguyen N.H."/>
            <person name="Vilgalys R."/>
            <person name="Ruytinx J."/>
            <person name="Liao H.L."/>
            <person name="Branco S."/>
            <person name="Kuo A."/>
            <person name="LaButti K."/>
            <person name="Lipzen A."/>
            <person name="Andreopoulos W."/>
            <person name="Pangilinan J."/>
            <person name="Riley R."/>
            <person name="Hundley H."/>
            <person name="Na H."/>
            <person name="Barry K."/>
            <person name="Grigoriev I.V."/>
            <person name="Stajich J.E."/>
            <person name="Kennedy P.G."/>
        </authorList>
    </citation>
    <scope>NUCLEOTIDE SEQUENCE</scope>
    <source>
        <strain evidence="2">FC203</strain>
    </source>
</reference>
<comment type="caution">
    <text evidence="2">The sequence shown here is derived from an EMBL/GenBank/DDBJ whole genome shotgun (WGS) entry which is preliminary data.</text>
</comment>
<dbReference type="EMBL" id="JABBWK010000006">
    <property type="protein sequence ID" value="KAG1905616.1"/>
    <property type="molecule type" value="Genomic_DNA"/>
</dbReference>
<evidence type="ECO:0000313" key="3">
    <source>
        <dbReference type="Proteomes" id="UP001195769"/>
    </source>
</evidence>
<evidence type="ECO:0000313" key="2">
    <source>
        <dbReference type="EMBL" id="KAG1905616.1"/>
    </source>
</evidence>
<keyword evidence="3" id="KW-1185">Reference proteome</keyword>
<protein>
    <submittedName>
        <fullName evidence="2">Uncharacterized protein</fullName>
    </submittedName>
</protein>
<feature type="region of interest" description="Disordered" evidence="1">
    <location>
        <begin position="527"/>
        <end position="548"/>
    </location>
</feature>
<feature type="compositionally biased region" description="Polar residues" evidence="1">
    <location>
        <begin position="530"/>
        <end position="541"/>
    </location>
</feature>
<gene>
    <name evidence="2" type="ORF">F5891DRAFT_1182680</name>
</gene>